<sequence>MHEVNIEEAEDAAGRLPGITAETGSAQISAATVAICCIGVRTALGVSATTLAYFGYVDPGRPPTPERRALA</sequence>
<protein>
    <submittedName>
        <fullName evidence="1">Uncharacterized protein</fullName>
    </submittedName>
</protein>
<comment type="caution">
    <text evidence="1">The sequence shown here is derived from an EMBL/GenBank/DDBJ whole genome shotgun (WGS) entry which is preliminary data.</text>
</comment>
<organism evidence="1 2">
    <name type="scientific">Amycolatopsis iheyensis</name>
    <dbReference type="NCBI Taxonomy" id="2945988"/>
    <lineage>
        <taxon>Bacteria</taxon>
        <taxon>Bacillati</taxon>
        <taxon>Actinomycetota</taxon>
        <taxon>Actinomycetes</taxon>
        <taxon>Pseudonocardiales</taxon>
        <taxon>Pseudonocardiaceae</taxon>
        <taxon>Amycolatopsis</taxon>
    </lineage>
</organism>
<reference evidence="1" key="1">
    <citation type="submission" date="2022-06" db="EMBL/GenBank/DDBJ databases">
        <title>Amycolatopsis iheyaensis sp. nov., a new species of the genus Amycolatopsis isolated from soil in Iheya island, Japan.</title>
        <authorList>
            <person name="Ngamcharungchit C."/>
            <person name="Kanto H."/>
            <person name="Take A."/>
            <person name="Intra B."/>
            <person name="Matsumoto A."/>
            <person name="Panbangred W."/>
            <person name="Inahashi Y."/>
        </authorList>
    </citation>
    <scope>NUCLEOTIDE SEQUENCE</scope>
    <source>
        <strain evidence="1">OK19-0408</strain>
    </source>
</reference>
<name>A0A9X2NGQ2_9PSEU</name>
<evidence type="ECO:0000313" key="2">
    <source>
        <dbReference type="Proteomes" id="UP001144096"/>
    </source>
</evidence>
<keyword evidence="2" id="KW-1185">Reference proteome</keyword>
<evidence type="ECO:0000313" key="1">
    <source>
        <dbReference type="EMBL" id="MCR6488369.1"/>
    </source>
</evidence>
<accession>A0A9X2NGQ2</accession>
<proteinExistence type="predicted"/>
<dbReference type="EMBL" id="JAMXQV010000024">
    <property type="protein sequence ID" value="MCR6488369.1"/>
    <property type="molecule type" value="Genomic_DNA"/>
</dbReference>
<dbReference type="RefSeq" id="WP_257924928.1">
    <property type="nucleotide sequence ID" value="NZ_JAMXQV010000024.1"/>
</dbReference>
<gene>
    <name evidence="1" type="ORF">M8542_36620</name>
</gene>
<dbReference type="AlphaFoldDB" id="A0A9X2NGQ2"/>
<dbReference type="Proteomes" id="UP001144096">
    <property type="component" value="Unassembled WGS sequence"/>
</dbReference>